<dbReference type="Proteomes" id="UP000297253">
    <property type="component" value="Unassembled WGS sequence"/>
</dbReference>
<evidence type="ECO:0000313" key="2">
    <source>
        <dbReference type="Proteomes" id="UP000297253"/>
    </source>
</evidence>
<dbReference type="AlphaFoldDB" id="A0A4Y9JC09"/>
<evidence type="ECO:0000313" key="1">
    <source>
        <dbReference type="EMBL" id="TFU98377.1"/>
    </source>
</evidence>
<gene>
    <name evidence="1" type="ORF">E4T82_03245</name>
</gene>
<reference evidence="1 2" key="1">
    <citation type="submission" date="2019-03" db="EMBL/GenBank/DDBJ databases">
        <title>Diversity of the mouse oral microbiome.</title>
        <authorList>
            <person name="Joseph S."/>
            <person name="Aduse-Opoku J."/>
            <person name="Curtis M."/>
            <person name="Wade W."/>
            <person name="Hashim A."/>
        </authorList>
    </citation>
    <scope>NUCLEOTIDE SEQUENCE [LARGE SCALE GENOMIC DNA]</scope>
    <source>
        <strain evidence="1 2">WM131</strain>
    </source>
</reference>
<dbReference type="EMBL" id="SPPD01000003">
    <property type="protein sequence ID" value="TFU98377.1"/>
    <property type="molecule type" value="Genomic_DNA"/>
</dbReference>
<protein>
    <submittedName>
        <fullName evidence="1">Uncharacterized protein</fullName>
    </submittedName>
</protein>
<comment type="caution">
    <text evidence="1">The sequence shown here is derived from an EMBL/GenBank/DDBJ whole genome shotgun (WGS) entry which is preliminary data.</text>
</comment>
<organism evidence="1 2">
    <name type="scientific">Streptococcus cuniculi</name>
    <dbReference type="NCBI Taxonomy" id="1432788"/>
    <lineage>
        <taxon>Bacteria</taxon>
        <taxon>Bacillati</taxon>
        <taxon>Bacillota</taxon>
        <taxon>Bacilli</taxon>
        <taxon>Lactobacillales</taxon>
        <taxon>Streptococcaceae</taxon>
        <taxon>Streptococcus</taxon>
    </lineage>
</organism>
<dbReference type="RefSeq" id="WP_135181449.1">
    <property type="nucleotide sequence ID" value="NZ_JADGKZ010000003.1"/>
</dbReference>
<accession>A0A4Y9JC09</accession>
<proteinExistence type="predicted"/>
<sequence>MKPKQTIQVMHLGFQSINRGIKYDKSGNKLVRGDKGNTCKRLEVIAEKIKRTEKNGLVEIFKFISIAY</sequence>
<name>A0A4Y9JC09_9STRE</name>